<evidence type="ECO:0000256" key="5">
    <source>
        <dbReference type="SAM" id="MobiDB-lite"/>
    </source>
</evidence>
<reference evidence="8" key="1">
    <citation type="submission" date="2018-08" db="EMBL/GenBank/DDBJ databases">
        <authorList>
            <person name="Guldener U."/>
        </authorList>
    </citation>
    <scope>NUCLEOTIDE SEQUENCE</scope>
    <source>
        <strain evidence="8">UB2</strain>
    </source>
</reference>
<feature type="compositionally biased region" description="Low complexity" evidence="5">
    <location>
        <begin position="1157"/>
        <end position="1177"/>
    </location>
</feature>
<dbReference type="EC" id="2.3.2.8" evidence="2"/>
<dbReference type="GO" id="GO:0004057">
    <property type="term" value="F:arginyl-tRNA--protein transferase activity"/>
    <property type="evidence" value="ECO:0007669"/>
    <property type="project" value="UniProtKB-EC"/>
</dbReference>
<dbReference type="Pfam" id="PF04377">
    <property type="entry name" value="ATE_C"/>
    <property type="match status" value="1"/>
</dbReference>
<evidence type="ECO:0000313" key="8">
    <source>
        <dbReference type="EMBL" id="SYW76612.1"/>
    </source>
</evidence>
<evidence type="ECO:0000259" key="7">
    <source>
        <dbReference type="Pfam" id="PF04377"/>
    </source>
</evidence>
<feature type="domain" description="N-end rule aminoacyl transferase C-terminal" evidence="7">
    <location>
        <begin position="1679"/>
        <end position="1843"/>
    </location>
</feature>
<dbReference type="PANTHER" id="PTHR21367">
    <property type="entry name" value="ARGININE-TRNA-PROTEIN TRANSFERASE 1"/>
    <property type="match status" value="1"/>
</dbReference>
<accession>A0A8H8QJZ2</accession>
<feature type="domain" description="N-end aminoacyl transferase N-terminal" evidence="6">
    <location>
        <begin position="1523"/>
        <end position="1602"/>
    </location>
</feature>
<feature type="compositionally biased region" description="Acidic residues" evidence="5">
    <location>
        <begin position="171"/>
        <end position="192"/>
    </location>
</feature>
<evidence type="ECO:0000256" key="3">
    <source>
        <dbReference type="ARBA" id="ARBA00022679"/>
    </source>
</evidence>
<organism evidence="8 9">
    <name type="scientific">Ustilago bromivora</name>
    <dbReference type="NCBI Taxonomy" id="307758"/>
    <lineage>
        <taxon>Eukaryota</taxon>
        <taxon>Fungi</taxon>
        <taxon>Dikarya</taxon>
        <taxon>Basidiomycota</taxon>
        <taxon>Ustilaginomycotina</taxon>
        <taxon>Ustilaginomycetes</taxon>
        <taxon>Ustilaginales</taxon>
        <taxon>Ustilaginaceae</taxon>
        <taxon>Ustilago</taxon>
    </lineage>
</organism>
<comment type="caution">
    <text evidence="8">The sequence shown here is derived from an EMBL/GenBank/DDBJ whole genome shotgun (WGS) entry which is preliminary data.</text>
</comment>
<keyword evidence="9" id="KW-1185">Reference proteome</keyword>
<dbReference type="EMBL" id="ULHB01000019">
    <property type="protein sequence ID" value="SYW76612.1"/>
    <property type="molecule type" value="Genomic_DNA"/>
</dbReference>
<feature type="compositionally biased region" description="Acidic residues" evidence="5">
    <location>
        <begin position="1887"/>
        <end position="1896"/>
    </location>
</feature>
<name>A0A8H8QJZ2_9BASI</name>
<sequence>MAPPTPLLSAANPSTKLVLTSQSLWQHLQRLIQEENPHADAPSAQAGSDYAAASGPAEEAVQLIKEVLTTALVQYYPLRGSHTRAIKRFLDEVMAMLEGDTHRASRIHLRTTTLPPQGSLHLGDTSGRSPGRVKAYETSLTAAETNRAKWDKLCEKVNEVIKIRSQMLENEGSEDEESEDEESEDEGSEEGDDHLALRNRIGEFLRILSKSRSKFQSIYTHLHTASLEIKDCQASITDTVDRLIQSDVPATKAKRHDRSEHNPELEDHYASQLRRIYHGDAPLRFLRFVLKVNEHFTKRDLPVSFDAYLKGTSIVQSSGTGKTRMVLELGGLAPLLYVCVRRKELSESTSVANGYPLAEENLYEFFDNSTKNSEASYDLQVAVFLGAWFAELASRLEKCITVEDKYASLSQLNDFGGPGHRQRQPFFREVIAGARSKLDDALPRAKKPPLGSQNVFTEHLDQAARDLSRQLEPIQQHLYQRHSAFYKTHNITKMPVFVAFDECVELIVERTGSSDGEIPKGNQLNSLRRAWHHLLELERETDHVSFWLVLLSTNTGAARLIEQKKGQASLRAREKDPLPVFVGLGFDVLRSEKRMLASPKEVCKAHQVCSYGRPLWDSLPRNDWWNIAVLKLLGAKKFDASDAALCYNVLASRLALQLIPTHSGELYGQRKAMETASVDRHMRILREVVQHRDLKIDSPSEPALAVAAAIVMSATPEDQQNVPPKTRYAQLIDTFTKHCLPSLDTQCLKGSQGEFIARFVLMAAWDAAKLPALSVKGDKRYPAEVFSTPVDLQAYLKKLATLDEPDEVLLDHKLKEACNTVRDRLDAHRTAGISHDDPVKAWVNFTHFDALPEGIRVISRDYLWYCWKRGVALQMAHGQAGVDGIIPVFVGGLSQRFRTSTSPEQAGVDRTGMQSEADQIDGIDEGEAARQMTYIAWEVKFRDKSLGRKEAVKAGLAGPPLLGAACDAAAQTPTKALTSCGLLTILADLGCERKFKESNSMRPFLEEISPVQDKSKFLRLWIRGLKEESTYPCLDDLRIRDKISALFQKVAHPAAYEEDNRMLLPLWNAGVHPEEQERVNEEATETGVLVARIWDGGLVAYIGARRFVEWRFPGSHVDPEAGEYAGAVSLSGGGEYGYALPSFDNDTAPPPSPELLPPFDQAQSQSQSTRHSTQPTSWAIVPPNVSQSGLTTVLIAKGQTLLPLTRSAAGPSSIEIACQEMRLSRGPFHVVRPSPNGKLLALMTTNLVLWVVSSDFSHSLSEVKNRASEAYQDASTVDVPFRSMNGGSTSAETGASKGGIGGSGVCAVQWCGNNTIAPAFNDEVVMVGPFGESIRYPSSPAQPVSAAIRKLLRIPATANSARHISSATLSNAYTSMDDTNYSLDVSPDHLEEPLFDTSCSERELKTVYVLHKTKLRFGINSREWDERLVTEIDSTLNNWLDTVPSHLRYDTRKTDNEWLMQSPLLYSKPGSFLSNEPTFRFKEKIDPADYASDTNATTTEAQSLDKRTVVQLSIVSPTGYTKSTCGYCTAPGSGKRSSTKSSKSYAIWAHRLSPYHYQTLIDQGWRRSGDYIYKPDLLRSCCPQVPIRLAVHDLKPNKAHKRALTNLLFRVRQTKQKPAKWKGRWSIGRDWDVEQRLDEILASSASSPSSSSSGWAERVAGPTTRKLQVGLALASTSEEKYQLFRKYQAKVHGESEDDINSEKGFCRFLVDSSLALTWPSTGKPLSSAEKALWRAKELDPAHLPDEIPYGNYHQEYRLDGKLIAVGVLDILPHCVSSVYVLYDPEYNDWELGKVTALQEVALTKRLGRLESTSDVGFYYMGFYIHTCQKMKYKADYRPSQLLDCNDNAWRKIVHVSSRLDAKQSFGWSNIQQQQQQQQHAGDNGDQAGEESQEEEERPLRVPTRPRPPPGMLNAHTILEALQEMLGGAEASRIDSDVDVLQECVVLEAQNQDAGIKPLLGSNMFQEYVQGLQQGQSPEADRDWELVQAVECVAALSNAELVAQTVLFI</sequence>
<dbReference type="PANTHER" id="PTHR21367:SF1">
    <property type="entry name" value="ARGINYL-TRNA--PROTEIN TRANSFERASE 1"/>
    <property type="match status" value="1"/>
</dbReference>
<feature type="region of interest" description="Disordered" evidence="5">
    <location>
        <begin position="1139"/>
        <end position="1178"/>
    </location>
</feature>
<evidence type="ECO:0000259" key="6">
    <source>
        <dbReference type="Pfam" id="PF04376"/>
    </source>
</evidence>
<protein>
    <recommendedName>
        <fullName evidence="2">arginyltransferase</fullName>
        <ecNumber evidence="2">2.3.2.8</ecNumber>
    </recommendedName>
</protein>
<evidence type="ECO:0000256" key="2">
    <source>
        <dbReference type="ARBA" id="ARBA00012025"/>
    </source>
</evidence>
<dbReference type="Pfam" id="PF04376">
    <property type="entry name" value="ATE_N"/>
    <property type="match status" value="1"/>
</dbReference>
<dbReference type="InterPro" id="IPR030700">
    <property type="entry name" value="N-end_Aminoacyl_Trfase"/>
</dbReference>
<comment type="similarity">
    <text evidence="1">Belongs to the R-transferase family.</text>
</comment>
<dbReference type="Proteomes" id="UP000658997">
    <property type="component" value="Unassembled WGS sequence"/>
</dbReference>
<feature type="region of interest" description="Disordered" evidence="5">
    <location>
        <begin position="1870"/>
        <end position="1912"/>
    </location>
</feature>
<evidence type="ECO:0000313" key="9">
    <source>
        <dbReference type="Proteomes" id="UP000658997"/>
    </source>
</evidence>
<dbReference type="GO" id="GO:0005737">
    <property type="term" value="C:cytoplasm"/>
    <property type="evidence" value="ECO:0007669"/>
    <property type="project" value="TreeGrafter"/>
</dbReference>
<dbReference type="InterPro" id="IPR007471">
    <property type="entry name" value="N-end_Aminoacyl_Trfase_N"/>
</dbReference>
<evidence type="ECO:0000256" key="1">
    <source>
        <dbReference type="ARBA" id="ARBA00009991"/>
    </source>
</evidence>
<feature type="region of interest" description="Disordered" evidence="5">
    <location>
        <begin position="166"/>
        <end position="194"/>
    </location>
</feature>
<gene>
    <name evidence="8" type="ORF">UBRO2_01449</name>
</gene>
<dbReference type="InterPro" id="IPR007472">
    <property type="entry name" value="N-end_Aminoacyl_Trfase_C"/>
</dbReference>
<evidence type="ECO:0000256" key="4">
    <source>
        <dbReference type="ARBA" id="ARBA00023315"/>
    </source>
</evidence>
<keyword evidence="3" id="KW-0808">Transferase</keyword>
<keyword evidence="4" id="KW-0012">Acyltransferase</keyword>
<proteinExistence type="inferred from homology"/>
<feature type="region of interest" description="Disordered" evidence="5">
    <location>
        <begin position="113"/>
        <end position="132"/>
    </location>
</feature>